<proteinExistence type="predicted"/>
<sequence>MKKMVHSRDCAGDGVEAQDPNNGAPILMKSGDFESYKVMDYLRGMLRPGVTQEWMGEGEFSKERTQSEVVEALRCAGKSHT</sequence>
<name>A0A445MDP2_ENSVE</name>
<evidence type="ECO:0000313" key="2">
    <source>
        <dbReference type="EMBL" id="RZR72319.1"/>
    </source>
</evidence>
<protein>
    <submittedName>
        <fullName evidence="2">Uncharacterized protein</fullName>
    </submittedName>
</protein>
<feature type="compositionally biased region" description="Basic and acidic residues" evidence="1">
    <location>
        <begin position="1"/>
        <end position="11"/>
    </location>
</feature>
<reference evidence="2" key="1">
    <citation type="journal article" date="2018" name="Data Brief">
        <title>Genome sequence data from 17 accessions of Ensete ventricosum, a staple food crop for millions in Ethiopia.</title>
        <authorList>
            <person name="Yemataw Z."/>
            <person name="Muzemil S."/>
            <person name="Ambachew D."/>
            <person name="Tripathi L."/>
            <person name="Tesfaye K."/>
            <person name="Chala A."/>
            <person name="Farbos A."/>
            <person name="O'Neill P."/>
            <person name="Moore K."/>
            <person name="Grant M."/>
            <person name="Studholme D.J."/>
        </authorList>
    </citation>
    <scope>NUCLEOTIDE SEQUENCE [LARGE SCALE GENOMIC DNA]</scope>
    <source>
        <tissue evidence="2">Leaf</tissue>
    </source>
</reference>
<organism evidence="2">
    <name type="scientific">Ensete ventricosum</name>
    <name type="common">Abyssinian banana</name>
    <name type="synonym">Musa ensete</name>
    <dbReference type="NCBI Taxonomy" id="4639"/>
    <lineage>
        <taxon>Eukaryota</taxon>
        <taxon>Viridiplantae</taxon>
        <taxon>Streptophyta</taxon>
        <taxon>Embryophyta</taxon>
        <taxon>Tracheophyta</taxon>
        <taxon>Spermatophyta</taxon>
        <taxon>Magnoliopsida</taxon>
        <taxon>Liliopsida</taxon>
        <taxon>Zingiberales</taxon>
        <taxon>Musaceae</taxon>
        <taxon>Ensete</taxon>
    </lineage>
</organism>
<gene>
    <name evidence="2" type="ORF">BHM03_00012433</name>
</gene>
<feature type="region of interest" description="Disordered" evidence="1">
    <location>
        <begin position="1"/>
        <end position="26"/>
    </location>
</feature>
<dbReference type="AlphaFoldDB" id="A0A445MDP2"/>
<accession>A0A445MDP2</accession>
<dbReference type="Proteomes" id="UP000290560">
    <property type="component" value="Unassembled WGS sequence"/>
</dbReference>
<evidence type="ECO:0000256" key="1">
    <source>
        <dbReference type="SAM" id="MobiDB-lite"/>
    </source>
</evidence>
<dbReference type="EMBL" id="KV875663">
    <property type="protein sequence ID" value="RZR72319.1"/>
    <property type="molecule type" value="Genomic_DNA"/>
</dbReference>